<name>T1ALI2_9ZZZZ</name>
<accession>T1ALI2</accession>
<dbReference type="AlphaFoldDB" id="T1ALI2"/>
<comment type="caution">
    <text evidence="2">The sequence shown here is derived from an EMBL/GenBank/DDBJ whole genome shotgun (WGS) entry which is preliminary data.</text>
</comment>
<dbReference type="EMBL" id="AUZZ01002157">
    <property type="protein sequence ID" value="EQD61471.1"/>
    <property type="molecule type" value="Genomic_DNA"/>
</dbReference>
<dbReference type="InterPro" id="IPR028204">
    <property type="entry name" value="Tricorn_C1"/>
</dbReference>
<proteinExistence type="predicted"/>
<reference evidence="2" key="2">
    <citation type="journal article" date="2014" name="ISME J.">
        <title>Microbial stratification in low pH oxic and suboxic macroscopic growths along an acid mine drainage.</title>
        <authorList>
            <person name="Mendez-Garcia C."/>
            <person name="Mesa V."/>
            <person name="Sprenger R.R."/>
            <person name="Richter M."/>
            <person name="Diez M.S."/>
            <person name="Solano J."/>
            <person name="Bargiela R."/>
            <person name="Golyshina O.V."/>
            <person name="Manteca A."/>
            <person name="Ramos J.L."/>
            <person name="Gallego J.R."/>
            <person name="Llorente I."/>
            <person name="Martins Dos Santos V.A."/>
            <person name="Jensen O.N."/>
            <person name="Pelaez A.I."/>
            <person name="Sanchez J."/>
            <person name="Ferrer M."/>
        </authorList>
    </citation>
    <scope>NUCLEOTIDE SEQUENCE</scope>
</reference>
<protein>
    <recommendedName>
        <fullName evidence="1">Tricorn protease C1 domain-containing protein</fullName>
    </recommendedName>
</protein>
<gene>
    <name evidence="2" type="ORF">B2A_03221</name>
</gene>
<evidence type="ECO:0000313" key="2">
    <source>
        <dbReference type="EMBL" id="EQD61471.1"/>
    </source>
</evidence>
<dbReference type="Pfam" id="PF14684">
    <property type="entry name" value="Tricorn_C1"/>
    <property type="match status" value="1"/>
</dbReference>
<evidence type="ECO:0000259" key="1">
    <source>
        <dbReference type="Pfam" id="PF14684"/>
    </source>
</evidence>
<organism evidence="2">
    <name type="scientific">mine drainage metagenome</name>
    <dbReference type="NCBI Taxonomy" id="410659"/>
    <lineage>
        <taxon>unclassified sequences</taxon>
        <taxon>metagenomes</taxon>
        <taxon>ecological metagenomes</taxon>
    </lineage>
</organism>
<feature type="domain" description="Tricorn protease C1" evidence="1">
    <location>
        <begin position="51"/>
        <end position="73"/>
    </location>
</feature>
<reference evidence="2" key="1">
    <citation type="submission" date="2013-08" db="EMBL/GenBank/DDBJ databases">
        <authorList>
            <person name="Mendez C."/>
            <person name="Richter M."/>
            <person name="Ferrer M."/>
            <person name="Sanchez J."/>
        </authorList>
    </citation>
    <scope>NUCLEOTIDE SEQUENCE</scope>
</reference>
<feature type="non-terminal residue" evidence="2">
    <location>
        <position position="1"/>
    </location>
</feature>
<sequence>TVVSGITSFRLAADGAKMLYQRGSNWFIAAAKPKAKPVALDTRSLRVFVEPRKEWAEMYRDAWRIERAFFYSPTSTA</sequence>
<dbReference type="Gene3D" id="3.30.750.44">
    <property type="match status" value="1"/>
</dbReference>